<dbReference type="PANTHER" id="PTHR31232:SF18">
    <property type="entry name" value="S-PROTEIN HOMOLOG"/>
    <property type="match status" value="1"/>
</dbReference>
<dbReference type="Proteomes" id="UP000554482">
    <property type="component" value="Unassembled WGS sequence"/>
</dbReference>
<evidence type="ECO:0000256" key="4">
    <source>
        <dbReference type="ARBA" id="ARBA00022525"/>
    </source>
</evidence>
<keyword evidence="8" id="KW-1185">Reference proteome</keyword>
<reference evidence="7 8" key="1">
    <citation type="submission" date="2020-06" db="EMBL/GenBank/DDBJ databases">
        <title>Transcriptomic and genomic resources for Thalictrum thalictroides and T. hernandezii: Facilitating candidate gene discovery in an emerging model plant lineage.</title>
        <authorList>
            <person name="Arias T."/>
            <person name="Riano-Pachon D.M."/>
            <person name="Di Stilio V.S."/>
        </authorList>
    </citation>
    <scope>NUCLEOTIDE SEQUENCE [LARGE SCALE GENOMIC DNA]</scope>
    <source>
        <strain evidence="8">cv. WT478/WT964</strain>
        <tissue evidence="7">Leaves</tissue>
    </source>
</reference>
<dbReference type="PANTHER" id="PTHR31232">
    <property type="match status" value="1"/>
</dbReference>
<comment type="similarity">
    <text evidence="2 6">Belongs to the plant self-incompatibility (S1) protein family.</text>
</comment>
<evidence type="ECO:0000256" key="1">
    <source>
        <dbReference type="ARBA" id="ARBA00004613"/>
    </source>
</evidence>
<dbReference type="AlphaFoldDB" id="A0A7J6W7P0"/>
<protein>
    <recommendedName>
        <fullName evidence="6">S-protein homolog</fullName>
    </recommendedName>
</protein>
<keyword evidence="3 6" id="KW-0713">Self-incompatibility</keyword>
<gene>
    <name evidence="7" type="ORF">FRX31_017151</name>
</gene>
<dbReference type="GO" id="GO:0005576">
    <property type="term" value="C:extracellular region"/>
    <property type="evidence" value="ECO:0007669"/>
    <property type="project" value="UniProtKB-SubCell"/>
</dbReference>
<keyword evidence="4 6" id="KW-0964">Secreted</keyword>
<dbReference type="OrthoDB" id="1727555at2759"/>
<proteinExistence type="inferred from homology"/>
<keyword evidence="5" id="KW-0732">Signal</keyword>
<evidence type="ECO:0000256" key="2">
    <source>
        <dbReference type="ARBA" id="ARBA00005581"/>
    </source>
</evidence>
<name>A0A7J6W7P0_THATH</name>
<comment type="caution">
    <text evidence="7">The sequence shown here is derived from an EMBL/GenBank/DDBJ whole genome shotgun (WGS) entry which is preliminary data.</text>
</comment>
<evidence type="ECO:0000256" key="6">
    <source>
        <dbReference type="RuleBase" id="RU367044"/>
    </source>
</evidence>
<evidence type="ECO:0000313" key="7">
    <source>
        <dbReference type="EMBL" id="KAF5193261.1"/>
    </source>
</evidence>
<evidence type="ECO:0000313" key="8">
    <source>
        <dbReference type="Proteomes" id="UP000554482"/>
    </source>
</evidence>
<accession>A0A7J6W7P0</accession>
<sequence>MASAANNNNVLFVFLFTGVITLLWSYSSVSGNSSVSSFRIKSARVIVMNALGPNNTLTIHCKCKDDDLGEHNIAFNKSFEWSFTNHIFGKTLYWCRMWW</sequence>
<dbReference type="InterPro" id="IPR010264">
    <property type="entry name" value="Self-incomp_S1"/>
</dbReference>
<dbReference type="Pfam" id="PF05938">
    <property type="entry name" value="Self-incomp_S1"/>
    <property type="match status" value="1"/>
</dbReference>
<comment type="subcellular location">
    <subcellularLocation>
        <location evidence="1 6">Secreted</location>
    </subcellularLocation>
</comment>
<dbReference type="EMBL" id="JABWDY010020307">
    <property type="protein sequence ID" value="KAF5193261.1"/>
    <property type="molecule type" value="Genomic_DNA"/>
</dbReference>
<evidence type="ECO:0000256" key="5">
    <source>
        <dbReference type="ARBA" id="ARBA00022729"/>
    </source>
</evidence>
<organism evidence="7 8">
    <name type="scientific">Thalictrum thalictroides</name>
    <name type="common">Rue-anemone</name>
    <name type="synonym">Anemone thalictroides</name>
    <dbReference type="NCBI Taxonomy" id="46969"/>
    <lineage>
        <taxon>Eukaryota</taxon>
        <taxon>Viridiplantae</taxon>
        <taxon>Streptophyta</taxon>
        <taxon>Embryophyta</taxon>
        <taxon>Tracheophyta</taxon>
        <taxon>Spermatophyta</taxon>
        <taxon>Magnoliopsida</taxon>
        <taxon>Ranunculales</taxon>
        <taxon>Ranunculaceae</taxon>
        <taxon>Thalictroideae</taxon>
        <taxon>Thalictrum</taxon>
    </lineage>
</organism>
<evidence type="ECO:0000256" key="3">
    <source>
        <dbReference type="ARBA" id="ARBA00022471"/>
    </source>
</evidence>
<dbReference type="GO" id="GO:0060320">
    <property type="term" value="P:rejection of self pollen"/>
    <property type="evidence" value="ECO:0007669"/>
    <property type="project" value="UniProtKB-KW"/>
</dbReference>